<proteinExistence type="predicted"/>
<sequence length="373" mass="41682">MFDDAVGREFCRPTDQTLLALAGNDRVGRLLIADAWRSYIASAVRRRPVRLDDPIVVAGRDAVRVRPHRIRTVESTRLHTVERSYRRYGALLGRVLARARGERTAQPGSASLVTYHPFVAAFCDAPWISNIVYVGQDDWATGDVLAPWWDLFHVAYQRIDERAAAIFAVSEELARRVSPRTTVVPNGVIGEVWRRRLPEPDRIALLPRPRAVYTGTIDDRLEPALVEATADRVGSLVMIGYPGDSSTIEWLRSLNNVHLFGPVGQRELAATVQACDIGVIPHRDHACIRAMSPLKLYEFLAAGLPVLSVDLPPIHGVDDERVHISQRPDWADGLARVLAMGPAPEARRLTFVDEVSWERRMQPVVLAATREPR</sequence>
<keyword evidence="2" id="KW-1185">Reference proteome</keyword>
<dbReference type="Proteomes" id="UP001501183">
    <property type="component" value="Unassembled WGS sequence"/>
</dbReference>
<gene>
    <name evidence="1" type="ORF">GCM10023094_01190</name>
</gene>
<name>A0ABP8NTF7_9NOCA</name>
<accession>A0ABP8NTF7</accession>
<dbReference type="SUPFAM" id="SSF53756">
    <property type="entry name" value="UDP-Glycosyltransferase/glycogen phosphorylase"/>
    <property type="match status" value="1"/>
</dbReference>
<protein>
    <submittedName>
        <fullName evidence="1">Uncharacterized protein</fullName>
    </submittedName>
</protein>
<evidence type="ECO:0000313" key="1">
    <source>
        <dbReference type="EMBL" id="GAA4471123.1"/>
    </source>
</evidence>
<organism evidence="1 2">
    <name type="scientific">Rhodococcus olei</name>
    <dbReference type="NCBI Taxonomy" id="2161675"/>
    <lineage>
        <taxon>Bacteria</taxon>
        <taxon>Bacillati</taxon>
        <taxon>Actinomycetota</taxon>
        <taxon>Actinomycetes</taxon>
        <taxon>Mycobacteriales</taxon>
        <taxon>Nocardiaceae</taxon>
        <taxon>Rhodococcus</taxon>
    </lineage>
</organism>
<comment type="caution">
    <text evidence="1">The sequence shown here is derived from an EMBL/GenBank/DDBJ whole genome shotgun (WGS) entry which is preliminary data.</text>
</comment>
<evidence type="ECO:0000313" key="2">
    <source>
        <dbReference type="Proteomes" id="UP001501183"/>
    </source>
</evidence>
<dbReference type="Pfam" id="PF13692">
    <property type="entry name" value="Glyco_trans_1_4"/>
    <property type="match status" value="1"/>
</dbReference>
<reference evidence="2" key="1">
    <citation type="journal article" date="2019" name="Int. J. Syst. Evol. Microbiol.">
        <title>The Global Catalogue of Microorganisms (GCM) 10K type strain sequencing project: providing services to taxonomists for standard genome sequencing and annotation.</title>
        <authorList>
            <consortium name="The Broad Institute Genomics Platform"/>
            <consortium name="The Broad Institute Genome Sequencing Center for Infectious Disease"/>
            <person name="Wu L."/>
            <person name="Ma J."/>
        </authorList>
    </citation>
    <scope>NUCLEOTIDE SEQUENCE [LARGE SCALE GENOMIC DNA]</scope>
    <source>
        <strain evidence="2">JCM 32206</strain>
    </source>
</reference>
<dbReference type="EMBL" id="BAABFB010000007">
    <property type="protein sequence ID" value="GAA4471123.1"/>
    <property type="molecule type" value="Genomic_DNA"/>
</dbReference>
<dbReference type="PANTHER" id="PTHR12526">
    <property type="entry name" value="GLYCOSYLTRANSFERASE"/>
    <property type="match status" value="1"/>
</dbReference>
<dbReference type="Gene3D" id="3.40.50.2000">
    <property type="entry name" value="Glycogen Phosphorylase B"/>
    <property type="match status" value="1"/>
</dbReference>